<sequence length="478" mass="52199">MFKYSKLSILALATAGMFSACSKLDQDPQSSLSDKDAVTEANARILANGMYSRMQALEYYGRDFMIVTDLGGIDMKITSQNSNRFLSEFQVMYAPLVAPQTNTFLNAYRVVNQANVIINKLPETSNTSAIRGEAYFMRALANFDLARRYTRPYTNRGAVKAGLTAPNTGIALVTESLDKPDTYKPKRSTLEETYAAIIADLKVAQQKAPAGKSEGGAASIFKGNRDAATALLTRAYLYKGDWKNVITEANKLVDKYDLYEASQVADIFNADGATSEEIFSVRNTVNNGLGANNFGYMYVPAANGGYGDIRLTDAFMALLDKKDARLGQVLVADNGANNYLMKFSGNKAQGQVGLVNVRVLRISEVLLNRAEAYAEDGNLVAAVADVNKLRAKRGLDPFVGVDKTAVLAEISKQRRLELVGEGFGMTDLFRKNGTREIPDANALKSKVVGPEDPYVAYPIPQTEMDTNPNMVQNPGYNK</sequence>
<evidence type="ECO:0000256" key="1">
    <source>
        <dbReference type="ARBA" id="ARBA00004442"/>
    </source>
</evidence>
<dbReference type="Pfam" id="PF14322">
    <property type="entry name" value="SusD-like_3"/>
    <property type="match status" value="1"/>
</dbReference>
<evidence type="ECO:0000256" key="4">
    <source>
        <dbReference type="ARBA" id="ARBA00023136"/>
    </source>
</evidence>
<feature type="signal peptide" evidence="6">
    <location>
        <begin position="1"/>
        <end position="22"/>
    </location>
</feature>
<accession>A0A1H4F8Y3</accession>
<dbReference type="Gene3D" id="2.20.20.130">
    <property type="match status" value="1"/>
</dbReference>
<dbReference type="InterPro" id="IPR012944">
    <property type="entry name" value="SusD_RagB_dom"/>
</dbReference>
<dbReference type="GO" id="GO:0009279">
    <property type="term" value="C:cell outer membrane"/>
    <property type="evidence" value="ECO:0007669"/>
    <property type="project" value="UniProtKB-SubCell"/>
</dbReference>
<keyword evidence="10" id="KW-1185">Reference proteome</keyword>
<dbReference type="InterPro" id="IPR011990">
    <property type="entry name" value="TPR-like_helical_dom_sf"/>
</dbReference>
<comment type="subcellular location">
    <subcellularLocation>
        <location evidence="1">Cell outer membrane</location>
    </subcellularLocation>
</comment>
<proteinExistence type="inferred from homology"/>
<gene>
    <name evidence="9" type="ORF">SAMN05660909_04243</name>
</gene>
<evidence type="ECO:0000259" key="8">
    <source>
        <dbReference type="Pfam" id="PF14322"/>
    </source>
</evidence>
<feature type="chain" id="PRO_5011456614" evidence="6">
    <location>
        <begin position="23"/>
        <end position="478"/>
    </location>
</feature>
<dbReference type="OrthoDB" id="1080118at2"/>
<keyword evidence="4" id="KW-0472">Membrane</keyword>
<dbReference type="InterPro" id="IPR033985">
    <property type="entry name" value="SusD-like_N"/>
</dbReference>
<feature type="domain" description="SusD-like N-terminal" evidence="8">
    <location>
        <begin position="60"/>
        <end position="237"/>
    </location>
</feature>
<dbReference type="SUPFAM" id="SSF48452">
    <property type="entry name" value="TPR-like"/>
    <property type="match status" value="1"/>
</dbReference>
<dbReference type="STRING" id="408074.SAMN05660909_04243"/>
<dbReference type="Pfam" id="PF07980">
    <property type="entry name" value="SusD_RagB"/>
    <property type="match status" value="1"/>
</dbReference>
<evidence type="ECO:0000256" key="5">
    <source>
        <dbReference type="ARBA" id="ARBA00023237"/>
    </source>
</evidence>
<evidence type="ECO:0000256" key="2">
    <source>
        <dbReference type="ARBA" id="ARBA00006275"/>
    </source>
</evidence>
<evidence type="ECO:0000256" key="6">
    <source>
        <dbReference type="SAM" id="SignalP"/>
    </source>
</evidence>
<keyword evidence="3 6" id="KW-0732">Signal</keyword>
<protein>
    <submittedName>
        <fullName evidence="9">Starch-binding associating with outer membrane</fullName>
    </submittedName>
</protein>
<dbReference type="RefSeq" id="WP_089763960.1">
    <property type="nucleotide sequence ID" value="NZ_BKAT01000042.1"/>
</dbReference>
<feature type="domain" description="RagB/SusD" evidence="7">
    <location>
        <begin position="345"/>
        <end position="476"/>
    </location>
</feature>
<comment type="similarity">
    <text evidence="2">Belongs to the SusD family.</text>
</comment>
<dbReference type="AlphaFoldDB" id="A0A1H4F8Y3"/>
<evidence type="ECO:0000256" key="3">
    <source>
        <dbReference type="ARBA" id="ARBA00022729"/>
    </source>
</evidence>
<dbReference type="EMBL" id="FNRL01000023">
    <property type="protein sequence ID" value="SEA93764.1"/>
    <property type="molecule type" value="Genomic_DNA"/>
</dbReference>
<evidence type="ECO:0000259" key="7">
    <source>
        <dbReference type="Pfam" id="PF07980"/>
    </source>
</evidence>
<dbReference type="Gene3D" id="1.25.40.390">
    <property type="match status" value="1"/>
</dbReference>
<reference evidence="10" key="1">
    <citation type="submission" date="2016-10" db="EMBL/GenBank/DDBJ databases">
        <authorList>
            <person name="Varghese N."/>
            <person name="Submissions S."/>
        </authorList>
    </citation>
    <scope>NUCLEOTIDE SEQUENCE [LARGE SCALE GENOMIC DNA]</scope>
    <source>
        <strain evidence="10">DSM 23920</strain>
    </source>
</reference>
<keyword evidence="5" id="KW-0998">Cell outer membrane</keyword>
<evidence type="ECO:0000313" key="9">
    <source>
        <dbReference type="EMBL" id="SEA93764.1"/>
    </source>
</evidence>
<dbReference type="Proteomes" id="UP000199656">
    <property type="component" value="Unassembled WGS sequence"/>
</dbReference>
<evidence type="ECO:0000313" key="10">
    <source>
        <dbReference type="Proteomes" id="UP000199656"/>
    </source>
</evidence>
<dbReference type="PROSITE" id="PS51257">
    <property type="entry name" value="PROKAR_LIPOPROTEIN"/>
    <property type="match status" value="1"/>
</dbReference>
<dbReference type="CDD" id="cd08977">
    <property type="entry name" value="SusD"/>
    <property type="match status" value="1"/>
</dbReference>
<dbReference type="Gene3D" id="1.25.40.900">
    <property type="match status" value="1"/>
</dbReference>
<organism evidence="9 10">
    <name type="scientific">Chitinophaga terrae</name>
    <name type="common">ex Kim and Jung 2007</name>
    <dbReference type="NCBI Taxonomy" id="408074"/>
    <lineage>
        <taxon>Bacteria</taxon>
        <taxon>Pseudomonadati</taxon>
        <taxon>Bacteroidota</taxon>
        <taxon>Chitinophagia</taxon>
        <taxon>Chitinophagales</taxon>
        <taxon>Chitinophagaceae</taxon>
        <taxon>Chitinophaga</taxon>
    </lineage>
</organism>
<name>A0A1H4F8Y3_9BACT</name>